<name>A0A2G5RNV7_9BACL</name>
<evidence type="ECO:0000256" key="1">
    <source>
        <dbReference type="SAM" id="Coils"/>
    </source>
</evidence>
<sequence>MARGISYQAKDILFKSLSELYKNQALDVYGLHGLPKIKALLPNEFPAVQASTKRSDTLFLLEDDSILLLEYESNNRFIANHLKYLDYAYRLLDTYYKTEKQIRPIRIVVIYTSDVTRVEEQLHAGDVFTSSKAVLLCEFNGDAIFHAIEEKIHNNEPLTTEETMKLILVPLMHSRYDRQTMIEKTIGLAKEVTDEPTQLHIIAGVLTATDKFIDEHYAKKVKEWIKMNKVLRLLVEELEQEKELAVKAAMEETEKKKAIDIAKNLLDVLPIHEIAKRTGLSIAEVADLAKEMEASLHNKEPQ</sequence>
<organism evidence="2 3">
    <name type="scientific">Anoxybacillus flavithermus</name>
    <dbReference type="NCBI Taxonomy" id="33934"/>
    <lineage>
        <taxon>Bacteria</taxon>
        <taxon>Bacillati</taxon>
        <taxon>Bacillota</taxon>
        <taxon>Bacilli</taxon>
        <taxon>Bacillales</taxon>
        <taxon>Anoxybacillaceae</taxon>
        <taxon>Anoxybacillus</taxon>
    </lineage>
</organism>
<dbReference type="EMBL" id="PEDM01000021">
    <property type="protein sequence ID" value="PIC04427.1"/>
    <property type="molecule type" value="Genomic_DNA"/>
</dbReference>
<keyword evidence="1" id="KW-0175">Coiled coil</keyword>
<gene>
    <name evidence="2" type="ORF">CS060_09745</name>
</gene>
<comment type="caution">
    <text evidence="2">The sequence shown here is derived from an EMBL/GenBank/DDBJ whole genome shotgun (WGS) entry which is preliminary data.</text>
</comment>
<evidence type="ECO:0000313" key="2">
    <source>
        <dbReference type="EMBL" id="PIC04427.1"/>
    </source>
</evidence>
<dbReference type="AlphaFoldDB" id="A0A2G5RNV7"/>
<feature type="coiled-coil region" evidence="1">
    <location>
        <begin position="221"/>
        <end position="255"/>
    </location>
</feature>
<protein>
    <submittedName>
        <fullName evidence="2">Transcriptional regulator</fullName>
    </submittedName>
</protein>
<dbReference type="RefSeq" id="WP_035047995.1">
    <property type="nucleotide sequence ID" value="NZ_PEDM01000021.1"/>
</dbReference>
<proteinExistence type="predicted"/>
<accession>A0A2G5RNV7</accession>
<dbReference type="Proteomes" id="UP000230559">
    <property type="component" value="Unassembled WGS sequence"/>
</dbReference>
<reference evidence="2 3" key="1">
    <citation type="submission" date="2017-10" db="EMBL/GenBank/DDBJ databases">
        <title>Draft genome sequence of Anoxybacillus flavithermus KU2-6-11 from caldera Uzon (Russia:Kamchtka).</title>
        <authorList>
            <person name="Korzhuk A.V."/>
            <person name="Rozanov A.S."/>
            <person name="Bryanskaya A.V."/>
            <person name="Peltek S.E."/>
        </authorList>
    </citation>
    <scope>NUCLEOTIDE SEQUENCE [LARGE SCALE GENOMIC DNA]</scope>
    <source>
        <strain evidence="2 3">KU2-6_11</strain>
    </source>
</reference>
<evidence type="ECO:0000313" key="3">
    <source>
        <dbReference type="Proteomes" id="UP000230559"/>
    </source>
</evidence>